<dbReference type="Pfam" id="PF18758">
    <property type="entry name" value="KDZ"/>
    <property type="match status" value="1"/>
</dbReference>
<gene>
    <name evidence="2" type="ORF">ACEWY4_007995</name>
</gene>
<name>A0ABD1K9M2_9TELE</name>
<feature type="region of interest" description="Disordered" evidence="1">
    <location>
        <begin position="453"/>
        <end position="481"/>
    </location>
</feature>
<feature type="compositionally biased region" description="Acidic residues" evidence="1">
    <location>
        <begin position="454"/>
        <end position="481"/>
    </location>
</feature>
<accession>A0ABD1K9M2</accession>
<dbReference type="PANTHER" id="PTHR33104:SF2">
    <property type="entry name" value="CXC3 LIKE CYSTEINE CLUSTER DOMAIN-CONTAINING PROTEIN"/>
    <property type="match status" value="1"/>
</dbReference>
<dbReference type="EMBL" id="JBHFQA010000007">
    <property type="protein sequence ID" value="KAL2095847.1"/>
    <property type="molecule type" value="Genomic_DNA"/>
</dbReference>
<evidence type="ECO:0000313" key="3">
    <source>
        <dbReference type="Proteomes" id="UP001591681"/>
    </source>
</evidence>
<proteinExistence type="predicted"/>
<sequence length="481" mass="54609">MAKKGLDHPQAQTADELELEKLTADVKEMESFLEWTYCRHEKEKLYGIDHFSCPACTPDTVAVSADGNRKLYRFNKTKGAGDQPFFDGVFLASDQDVATFVDDVRHKIKAAQGKGVCGTSTWAAARETSKKTNIKCDEEGVEVAVCRHSLLLRGLNMYRGEIFAYPLFLQKELASKTNCQFFCTDIMCRYWPYLEKVVKALPDLKNLVQMKPFLSVMHAKGHSTKCEVQWGGKNQAGAGTTLGEEVEQVNSYMSRVALTTKYMSKSDFINFILETVQRKKVVQEDIEALKNTTGRSGEELRQWVIDVKQWAVDTPDDLRTDDSVSLQHLIEGLFLGIQQKKKELYRVADHDTTLGLKKRVFDQVMLLDRLTEEETILVVEMKQHWNSLLKICRALKDQATVLSDDLGVHSYPSGLLHQAYHGLHSAVLEHLEKLKTDLVVVKETYQNMVVCQDETAELEDDPEDEDVFDDDDDDNDDDNAM</sequence>
<dbReference type="InterPro" id="IPR040521">
    <property type="entry name" value="KDZ"/>
</dbReference>
<organism evidence="2 3">
    <name type="scientific">Coilia grayii</name>
    <name type="common">Gray's grenadier anchovy</name>
    <dbReference type="NCBI Taxonomy" id="363190"/>
    <lineage>
        <taxon>Eukaryota</taxon>
        <taxon>Metazoa</taxon>
        <taxon>Chordata</taxon>
        <taxon>Craniata</taxon>
        <taxon>Vertebrata</taxon>
        <taxon>Euteleostomi</taxon>
        <taxon>Actinopterygii</taxon>
        <taxon>Neopterygii</taxon>
        <taxon>Teleostei</taxon>
        <taxon>Clupei</taxon>
        <taxon>Clupeiformes</taxon>
        <taxon>Clupeoidei</taxon>
        <taxon>Engraulidae</taxon>
        <taxon>Coilinae</taxon>
        <taxon>Coilia</taxon>
    </lineage>
</organism>
<evidence type="ECO:0000313" key="2">
    <source>
        <dbReference type="EMBL" id="KAL2095847.1"/>
    </source>
</evidence>
<reference evidence="2 3" key="1">
    <citation type="submission" date="2024-09" db="EMBL/GenBank/DDBJ databases">
        <title>A chromosome-level genome assembly of Gray's grenadier anchovy, Coilia grayii.</title>
        <authorList>
            <person name="Fu Z."/>
        </authorList>
    </citation>
    <scope>NUCLEOTIDE SEQUENCE [LARGE SCALE GENOMIC DNA]</scope>
    <source>
        <strain evidence="2">G4</strain>
        <tissue evidence="2">Muscle</tissue>
    </source>
</reference>
<dbReference type="AlphaFoldDB" id="A0ABD1K9M2"/>
<comment type="caution">
    <text evidence="2">The sequence shown here is derived from an EMBL/GenBank/DDBJ whole genome shotgun (WGS) entry which is preliminary data.</text>
</comment>
<keyword evidence="3" id="KW-1185">Reference proteome</keyword>
<dbReference type="Proteomes" id="UP001591681">
    <property type="component" value="Unassembled WGS sequence"/>
</dbReference>
<protein>
    <submittedName>
        <fullName evidence="2">Uncharacterized protein</fullName>
    </submittedName>
</protein>
<evidence type="ECO:0000256" key="1">
    <source>
        <dbReference type="SAM" id="MobiDB-lite"/>
    </source>
</evidence>
<dbReference type="PANTHER" id="PTHR33104">
    <property type="entry name" value="SI:DKEY-29D5.2"/>
    <property type="match status" value="1"/>
</dbReference>